<evidence type="ECO:0000259" key="3">
    <source>
        <dbReference type="SMART" id="SM00849"/>
    </source>
</evidence>
<keyword evidence="2" id="KW-0862">Zinc</keyword>
<gene>
    <name evidence="4" type="ORF">ACFOZY_09260</name>
</gene>
<keyword evidence="1" id="KW-0255">Endonuclease</keyword>
<dbReference type="EMBL" id="JBHSEC010000019">
    <property type="protein sequence ID" value="MFC4410599.1"/>
    <property type="molecule type" value="Genomic_DNA"/>
</dbReference>
<evidence type="ECO:0000313" key="5">
    <source>
        <dbReference type="Proteomes" id="UP001595817"/>
    </source>
</evidence>
<dbReference type="Gene3D" id="3.60.15.10">
    <property type="entry name" value="Ribonuclease Z/Hydroxyacylglutathione hydrolase-like"/>
    <property type="match status" value="1"/>
</dbReference>
<dbReference type="Proteomes" id="UP001595817">
    <property type="component" value="Unassembled WGS sequence"/>
</dbReference>
<comment type="caution">
    <text evidence="4">The sequence shown here is derived from an EMBL/GenBank/DDBJ whole genome shotgun (WGS) entry which is preliminary data.</text>
</comment>
<dbReference type="PANTHER" id="PTHR46018">
    <property type="entry name" value="ZINC PHOSPHODIESTERASE ELAC PROTEIN 1"/>
    <property type="match status" value="1"/>
</dbReference>
<evidence type="ECO:0000256" key="2">
    <source>
        <dbReference type="ARBA" id="ARBA00022833"/>
    </source>
</evidence>
<dbReference type="InterPro" id="IPR036866">
    <property type="entry name" value="RibonucZ/Hydroxyglut_hydro"/>
</dbReference>
<name>A0ABV8X658_9LACT</name>
<evidence type="ECO:0000256" key="1">
    <source>
        <dbReference type="ARBA" id="ARBA00022759"/>
    </source>
</evidence>
<feature type="domain" description="Metallo-beta-lactamase" evidence="3">
    <location>
        <begin position="16"/>
        <end position="212"/>
    </location>
</feature>
<organism evidence="4 5">
    <name type="scientific">Chungangia koreensis</name>
    <dbReference type="NCBI Taxonomy" id="752657"/>
    <lineage>
        <taxon>Bacteria</taxon>
        <taxon>Bacillati</taxon>
        <taxon>Bacillota</taxon>
        <taxon>Bacilli</taxon>
        <taxon>Lactobacillales</taxon>
        <taxon>Chungangia</taxon>
    </lineage>
</organism>
<dbReference type="SUPFAM" id="SSF56281">
    <property type="entry name" value="Metallo-hydrolase/oxidoreductase"/>
    <property type="match status" value="1"/>
</dbReference>
<dbReference type="PANTHER" id="PTHR46018:SF2">
    <property type="entry name" value="ZINC PHOSPHODIESTERASE ELAC PROTEIN 1"/>
    <property type="match status" value="1"/>
</dbReference>
<sequence>MLQFIGCGSAFNTALGNNGAFIKKDNVLFMIDCGSSTFERLQRAKLLEGVDTVHILMTHTHPDHIGSLGDLIFYGYYVMGEFAKPSIHVYAPEKLKVREILRLMAVKDEQYGYYVGNQGEIMGIAYEAFDVPHVPELNAYAYLLEIDGERIYYSGDCSEIPSVIMDKFQSGEIDAFYQDTSKLDYPGNVHLSLNKLTELIPEELRGKVYCMHLDNQFDPEEAKGLGFNVVEAVI</sequence>
<keyword evidence="1" id="KW-0378">Hydrolase</keyword>
<proteinExistence type="predicted"/>
<dbReference type="SMART" id="SM00849">
    <property type="entry name" value="Lactamase_B"/>
    <property type="match status" value="1"/>
</dbReference>
<accession>A0ABV8X658</accession>
<keyword evidence="5" id="KW-1185">Reference proteome</keyword>
<reference evidence="5" key="1">
    <citation type="journal article" date="2019" name="Int. J. Syst. Evol. Microbiol.">
        <title>The Global Catalogue of Microorganisms (GCM) 10K type strain sequencing project: providing services to taxonomists for standard genome sequencing and annotation.</title>
        <authorList>
            <consortium name="The Broad Institute Genomics Platform"/>
            <consortium name="The Broad Institute Genome Sequencing Center for Infectious Disease"/>
            <person name="Wu L."/>
            <person name="Ma J."/>
        </authorList>
    </citation>
    <scope>NUCLEOTIDE SEQUENCE [LARGE SCALE GENOMIC DNA]</scope>
    <source>
        <strain evidence="5">CCUG 59778</strain>
    </source>
</reference>
<keyword evidence="1" id="KW-0540">Nuclease</keyword>
<dbReference type="RefSeq" id="WP_378154620.1">
    <property type="nucleotide sequence ID" value="NZ_JBHSEC010000019.1"/>
</dbReference>
<protein>
    <submittedName>
        <fullName evidence="4">MBL fold metallo-hydrolase</fullName>
    </submittedName>
</protein>
<dbReference type="InterPro" id="IPR001279">
    <property type="entry name" value="Metallo-B-lactamas"/>
</dbReference>
<dbReference type="Pfam" id="PF23023">
    <property type="entry name" value="Anti-Pycsar_Apyc1"/>
    <property type="match status" value="1"/>
</dbReference>
<evidence type="ECO:0000313" key="4">
    <source>
        <dbReference type="EMBL" id="MFC4410599.1"/>
    </source>
</evidence>